<protein>
    <submittedName>
        <fullName evidence="2">Uncharacterized protein</fullName>
    </submittedName>
</protein>
<dbReference type="AlphaFoldDB" id="A0AAV4EX30"/>
<feature type="non-terminal residue" evidence="2">
    <location>
        <position position="1"/>
    </location>
</feature>
<evidence type="ECO:0000313" key="3">
    <source>
        <dbReference type="Proteomes" id="UP000762676"/>
    </source>
</evidence>
<proteinExistence type="predicted"/>
<gene>
    <name evidence="2" type="ORF">ElyMa_001943300</name>
</gene>
<accession>A0AAV4EX30</accession>
<sequence>FPLTIGPCAEPIYAEKTSSRKTVPVFNRPTRFPNFTSPITSQPKPARNQSAHAISKPEGLAPSTSVQSKYSNNCLSRFFLCCSSTT</sequence>
<name>A0AAV4EX30_9GAST</name>
<feature type="compositionally biased region" description="Polar residues" evidence="1">
    <location>
        <begin position="33"/>
        <end position="52"/>
    </location>
</feature>
<evidence type="ECO:0000313" key="2">
    <source>
        <dbReference type="EMBL" id="GFR65274.1"/>
    </source>
</evidence>
<dbReference type="Proteomes" id="UP000762676">
    <property type="component" value="Unassembled WGS sequence"/>
</dbReference>
<feature type="region of interest" description="Disordered" evidence="1">
    <location>
        <begin position="24"/>
        <end position="67"/>
    </location>
</feature>
<evidence type="ECO:0000256" key="1">
    <source>
        <dbReference type="SAM" id="MobiDB-lite"/>
    </source>
</evidence>
<reference evidence="2 3" key="1">
    <citation type="journal article" date="2021" name="Elife">
        <title>Chloroplast acquisition without the gene transfer in kleptoplastic sea slugs, Plakobranchus ocellatus.</title>
        <authorList>
            <person name="Maeda T."/>
            <person name="Takahashi S."/>
            <person name="Yoshida T."/>
            <person name="Shimamura S."/>
            <person name="Takaki Y."/>
            <person name="Nagai Y."/>
            <person name="Toyoda A."/>
            <person name="Suzuki Y."/>
            <person name="Arimoto A."/>
            <person name="Ishii H."/>
            <person name="Satoh N."/>
            <person name="Nishiyama T."/>
            <person name="Hasebe M."/>
            <person name="Maruyama T."/>
            <person name="Minagawa J."/>
            <person name="Obokata J."/>
            <person name="Shigenobu S."/>
        </authorList>
    </citation>
    <scope>NUCLEOTIDE SEQUENCE [LARGE SCALE GENOMIC DNA]</scope>
</reference>
<organism evidence="2 3">
    <name type="scientific">Elysia marginata</name>
    <dbReference type="NCBI Taxonomy" id="1093978"/>
    <lineage>
        <taxon>Eukaryota</taxon>
        <taxon>Metazoa</taxon>
        <taxon>Spiralia</taxon>
        <taxon>Lophotrochozoa</taxon>
        <taxon>Mollusca</taxon>
        <taxon>Gastropoda</taxon>
        <taxon>Heterobranchia</taxon>
        <taxon>Euthyneura</taxon>
        <taxon>Panpulmonata</taxon>
        <taxon>Sacoglossa</taxon>
        <taxon>Placobranchoidea</taxon>
        <taxon>Plakobranchidae</taxon>
        <taxon>Elysia</taxon>
    </lineage>
</organism>
<dbReference type="EMBL" id="BMAT01003940">
    <property type="protein sequence ID" value="GFR65274.1"/>
    <property type="molecule type" value="Genomic_DNA"/>
</dbReference>
<comment type="caution">
    <text evidence="2">The sequence shown here is derived from an EMBL/GenBank/DDBJ whole genome shotgun (WGS) entry which is preliminary data.</text>
</comment>
<keyword evidence="3" id="KW-1185">Reference proteome</keyword>